<feature type="DNA-binding region" description="H-T-H motif" evidence="2">
    <location>
        <begin position="30"/>
        <end position="49"/>
    </location>
</feature>
<dbReference type="GO" id="GO:0003700">
    <property type="term" value="F:DNA-binding transcription factor activity"/>
    <property type="evidence" value="ECO:0007669"/>
    <property type="project" value="TreeGrafter"/>
</dbReference>
<protein>
    <submittedName>
        <fullName evidence="4">TetR family transcriptional regulator</fullName>
    </submittedName>
</protein>
<accession>A0A3N9X6D1</accession>
<dbReference type="PANTHER" id="PTHR30055">
    <property type="entry name" value="HTH-TYPE TRANSCRIPTIONAL REGULATOR RUTR"/>
    <property type="match status" value="1"/>
</dbReference>
<dbReference type="InterPro" id="IPR009057">
    <property type="entry name" value="Homeodomain-like_sf"/>
</dbReference>
<keyword evidence="1 2" id="KW-0238">DNA-binding</keyword>
<dbReference type="AlphaFoldDB" id="A0A3N9X6D1"/>
<evidence type="ECO:0000313" key="4">
    <source>
        <dbReference type="EMBL" id="RQX08656.1"/>
    </source>
</evidence>
<dbReference type="RefSeq" id="WP_124823471.1">
    <property type="nucleotide sequence ID" value="NZ_QDGB01000439.1"/>
</dbReference>
<dbReference type="SUPFAM" id="SSF46689">
    <property type="entry name" value="Homeodomain-like"/>
    <property type="match status" value="1"/>
</dbReference>
<gene>
    <name evidence="4" type="ORF">DDE19_34665</name>
</gene>
<comment type="caution">
    <text evidence="4">The sequence shown here is derived from an EMBL/GenBank/DDBJ whole genome shotgun (WGS) entry which is preliminary data.</text>
</comment>
<dbReference type="OrthoDB" id="5190841at2"/>
<dbReference type="InterPro" id="IPR001647">
    <property type="entry name" value="HTH_TetR"/>
</dbReference>
<dbReference type="Proteomes" id="UP000278981">
    <property type="component" value="Unassembled WGS sequence"/>
</dbReference>
<evidence type="ECO:0000259" key="3">
    <source>
        <dbReference type="PROSITE" id="PS50977"/>
    </source>
</evidence>
<name>A0A3N9X6D1_9ACTN</name>
<feature type="domain" description="HTH tetR-type" evidence="3">
    <location>
        <begin position="6"/>
        <end position="67"/>
    </location>
</feature>
<evidence type="ECO:0000256" key="2">
    <source>
        <dbReference type="PROSITE-ProRule" id="PRU00335"/>
    </source>
</evidence>
<proteinExistence type="predicted"/>
<dbReference type="InterPro" id="IPR050109">
    <property type="entry name" value="HTH-type_TetR-like_transc_reg"/>
</dbReference>
<dbReference type="EMBL" id="QDGB01000439">
    <property type="protein sequence ID" value="RQX08656.1"/>
    <property type="molecule type" value="Genomic_DNA"/>
</dbReference>
<reference evidence="4 5" key="1">
    <citation type="submission" date="2018-04" db="EMBL/GenBank/DDBJ databases">
        <title>Micromonosporas from Atacama Desert.</title>
        <authorList>
            <person name="Carro L."/>
            <person name="Klenk H.-P."/>
            <person name="Goodfellow M."/>
        </authorList>
    </citation>
    <scope>NUCLEOTIDE SEQUENCE [LARGE SCALE GENOMIC DNA]</scope>
    <source>
        <strain evidence="4 5">LB19</strain>
    </source>
</reference>
<dbReference type="Pfam" id="PF00440">
    <property type="entry name" value="TetR_N"/>
    <property type="match status" value="1"/>
</dbReference>
<dbReference type="Gene3D" id="1.10.357.10">
    <property type="entry name" value="Tetracycline Repressor, domain 2"/>
    <property type="match status" value="1"/>
</dbReference>
<sequence>MRADALRNRESVLAAAGRLFDAAADPDQVSMDDVAAAAGVGKGTLFRRFGDRIGLIRALYEERGLRLRDALTVSPTRPAAEQAAELLRAMLRFKLDNRVLTLALESAGGGSPYRNEAYDHWHALLADLVTEARGPQAADYLAHALLAAVRSDLVEHLRDWPEARWHAGLNALVGSVLGDDGQSPAGPAR</sequence>
<organism evidence="4 5">
    <name type="scientific">Micromonospora ureilytica</name>
    <dbReference type="NCBI Taxonomy" id="709868"/>
    <lineage>
        <taxon>Bacteria</taxon>
        <taxon>Bacillati</taxon>
        <taxon>Actinomycetota</taxon>
        <taxon>Actinomycetes</taxon>
        <taxon>Micromonosporales</taxon>
        <taxon>Micromonosporaceae</taxon>
        <taxon>Micromonospora</taxon>
    </lineage>
</organism>
<dbReference type="PANTHER" id="PTHR30055:SF209">
    <property type="entry name" value="POSSIBLE TRANSCRIPTIONAL REGULATORY PROTEIN (PROBABLY TETR-FAMILY)"/>
    <property type="match status" value="1"/>
</dbReference>
<dbReference type="GO" id="GO:0000976">
    <property type="term" value="F:transcription cis-regulatory region binding"/>
    <property type="evidence" value="ECO:0007669"/>
    <property type="project" value="TreeGrafter"/>
</dbReference>
<evidence type="ECO:0000313" key="5">
    <source>
        <dbReference type="Proteomes" id="UP000278981"/>
    </source>
</evidence>
<evidence type="ECO:0000256" key="1">
    <source>
        <dbReference type="ARBA" id="ARBA00023125"/>
    </source>
</evidence>
<dbReference type="PROSITE" id="PS50977">
    <property type="entry name" value="HTH_TETR_2"/>
    <property type="match status" value="1"/>
</dbReference>